<dbReference type="OrthoDB" id="9786220at2"/>
<dbReference type="Proteomes" id="UP000316095">
    <property type="component" value="Unassembled WGS sequence"/>
</dbReference>
<dbReference type="AlphaFoldDB" id="A0A5C5XRR7"/>
<evidence type="ECO:0000256" key="1">
    <source>
        <dbReference type="ARBA" id="ARBA00004167"/>
    </source>
</evidence>
<organism evidence="9 10">
    <name type="scientific">Rubinisphaera italica</name>
    <dbReference type="NCBI Taxonomy" id="2527969"/>
    <lineage>
        <taxon>Bacteria</taxon>
        <taxon>Pseudomonadati</taxon>
        <taxon>Planctomycetota</taxon>
        <taxon>Planctomycetia</taxon>
        <taxon>Planctomycetales</taxon>
        <taxon>Planctomycetaceae</taxon>
        <taxon>Rubinisphaera</taxon>
    </lineage>
</organism>
<accession>A0A5C5XRR7</accession>
<dbReference type="GO" id="GO:0005886">
    <property type="term" value="C:plasma membrane"/>
    <property type="evidence" value="ECO:0007669"/>
    <property type="project" value="UniProtKB-SubCell"/>
</dbReference>
<dbReference type="RefSeq" id="WP_146506145.1">
    <property type="nucleotide sequence ID" value="NZ_SJPG01000001.1"/>
</dbReference>
<feature type="transmembrane region" description="Helical" evidence="7">
    <location>
        <begin position="20"/>
        <end position="38"/>
    </location>
</feature>
<evidence type="ECO:0000259" key="8">
    <source>
        <dbReference type="SMART" id="SM00244"/>
    </source>
</evidence>
<keyword evidence="5 7" id="KW-0472">Membrane</keyword>
<dbReference type="Pfam" id="PF01145">
    <property type="entry name" value="Band_7"/>
    <property type="match status" value="1"/>
</dbReference>
<keyword evidence="7" id="KW-1133">Transmembrane helix</keyword>
<dbReference type="Gene3D" id="3.30.479.30">
    <property type="entry name" value="Band 7 domain"/>
    <property type="match status" value="1"/>
</dbReference>
<dbReference type="EMBL" id="SJPG01000001">
    <property type="protein sequence ID" value="TWT64432.1"/>
    <property type="molecule type" value="Genomic_DNA"/>
</dbReference>
<gene>
    <name evidence="9" type="primary">yqiK</name>
    <name evidence="9" type="ORF">Pan54_51950</name>
</gene>
<dbReference type="SMART" id="SM00244">
    <property type="entry name" value="PHB"/>
    <property type="match status" value="1"/>
</dbReference>
<comment type="caution">
    <text evidence="9">The sequence shown here is derived from an EMBL/GenBank/DDBJ whole genome shotgun (WGS) entry which is preliminary data.</text>
</comment>
<evidence type="ECO:0000256" key="2">
    <source>
        <dbReference type="ARBA" id="ARBA00004236"/>
    </source>
</evidence>
<sequence>MLGNTVSLAAILDYVNPEIAMSIFVAAAAIFGIGLFLASRYKRCPSNKILVIYGQVDKGQSATTVHGGGQIVWPIIQDYAYLSLEPIQIEVPLKDALSSENIRVNVPSVFTVAIGTEPQLMQNAAIRLLGLNSQQVKKQAEDMIFGQMRQVIASMLIEDINRDREQFLSSIQNSLEPELRKIGLVLINVNITDITDESGYIEAIGQKAASEAVQKARGDVAEQEKLGEVRVVAADRDKLIQVANARREQEIGIREADREKTVRVAELSKEEEYGKQKALYEQETLVADANRQKRVAVANANANAYTGEAVADAEVAEAQATLQVKKAEAYERAKTREKEAEAFVLEAQNRAMAKAAIAEAEKVEAEQRAKLEAPAKAEKARTIVDAEAAAAKRKLDADAEAAAIFAKLEAEARGQYEMLAKKGEGLREIISACGGSKEAFQMLLLEHLDNLADASAKAISNIKFDKVVVWDNGSGKGDSTNVSNFLQGMSRTLPPMLQVMKDIGGVELPETFVKMTGENGEAEPVVENRIKPDDSKNVAKAENGNKKEKKNSETT</sequence>
<comment type="subcellular location">
    <subcellularLocation>
        <location evidence="2">Cell membrane</location>
    </subcellularLocation>
    <subcellularLocation>
        <location evidence="1">Membrane</location>
        <topology evidence="1">Single-pass membrane protein</topology>
    </subcellularLocation>
</comment>
<dbReference type="InterPro" id="IPR036013">
    <property type="entry name" value="Band_7/SPFH_dom_sf"/>
</dbReference>
<evidence type="ECO:0000313" key="9">
    <source>
        <dbReference type="EMBL" id="TWT64432.1"/>
    </source>
</evidence>
<keyword evidence="4" id="KW-1003">Cell membrane</keyword>
<dbReference type="InterPro" id="IPR001107">
    <property type="entry name" value="Band_7"/>
</dbReference>
<dbReference type="PANTHER" id="PTHR13806">
    <property type="entry name" value="FLOTILLIN-RELATED"/>
    <property type="match status" value="1"/>
</dbReference>
<evidence type="ECO:0000256" key="4">
    <source>
        <dbReference type="ARBA" id="ARBA00022475"/>
    </source>
</evidence>
<reference evidence="9 10" key="1">
    <citation type="submission" date="2019-02" db="EMBL/GenBank/DDBJ databases">
        <title>Deep-cultivation of Planctomycetes and their phenomic and genomic characterization uncovers novel biology.</title>
        <authorList>
            <person name="Wiegand S."/>
            <person name="Jogler M."/>
            <person name="Boedeker C."/>
            <person name="Pinto D."/>
            <person name="Vollmers J."/>
            <person name="Rivas-Marin E."/>
            <person name="Kohn T."/>
            <person name="Peeters S.H."/>
            <person name="Heuer A."/>
            <person name="Rast P."/>
            <person name="Oberbeckmann S."/>
            <person name="Bunk B."/>
            <person name="Jeske O."/>
            <person name="Meyerdierks A."/>
            <person name="Storesund J.E."/>
            <person name="Kallscheuer N."/>
            <person name="Luecker S."/>
            <person name="Lage O.M."/>
            <person name="Pohl T."/>
            <person name="Merkel B.J."/>
            <person name="Hornburger P."/>
            <person name="Mueller R.-W."/>
            <person name="Bruemmer F."/>
            <person name="Labrenz M."/>
            <person name="Spormann A.M."/>
            <person name="Op Den Camp H."/>
            <person name="Overmann J."/>
            <person name="Amann R."/>
            <person name="Jetten M.S.M."/>
            <person name="Mascher T."/>
            <person name="Medema M.H."/>
            <person name="Devos D.P."/>
            <person name="Kaster A.-K."/>
            <person name="Ovreas L."/>
            <person name="Rohde M."/>
            <person name="Galperin M.Y."/>
            <person name="Jogler C."/>
        </authorList>
    </citation>
    <scope>NUCLEOTIDE SEQUENCE [LARGE SCALE GENOMIC DNA]</scope>
    <source>
        <strain evidence="9 10">Pan54</strain>
    </source>
</reference>
<evidence type="ECO:0000256" key="6">
    <source>
        <dbReference type="SAM" id="MobiDB-lite"/>
    </source>
</evidence>
<proteinExistence type="inferred from homology"/>
<comment type="similarity">
    <text evidence="3">Belongs to the band 7/mec-2 family. Flotillin subfamily.</text>
</comment>
<feature type="compositionally biased region" description="Basic and acidic residues" evidence="6">
    <location>
        <begin position="526"/>
        <end position="555"/>
    </location>
</feature>
<evidence type="ECO:0000256" key="3">
    <source>
        <dbReference type="ARBA" id="ARBA00007161"/>
    </source>
</evidence>
<protein>
    <submittedName>
        <fullName evidence="9">Inner membrane protein YqiK</fullName>
    </submittedName>
</protein>
<dbReference type="InterPro" id="IPR027705">
    <property type="entry name" value="Flotillin_fam"/>
</dbReference>
<evidence type="ECO:0000256" key="7">
    <source>
        <dbReference type="SAM" id="Phobius"/>
    </source>
</evidence>
<keyword evidence="7" id="KW-0812">Transmembrane</keyword>
<evidence type="ECO:0000256" key="5">
    <source>
        <dbReference type="ARBA" id="ARBA00023136"/>
    </source>
</evidence>
<feature type="domain" description="Band 7" evidence="8">
    <location>
        <begin position="39"/>
        <end position="208"/>
    </location>
</feature>
<feature type="region of interest" description="Disordered" evidence="6">
    <location>
        <begin position="517"/>
        <end position="555"/>
    </location>
</feature>
<dbReference type="CDD" id="cd03399">
    <property type="entry name" value="SPFH_flotillin"/>
    <property type="match status" value="1"/>
</dbReference>
<name>A0A5C5XRR7_9PLAN</name>
<evidence type="ECO:0000313" key="10">
    <source>
        <dbReference type="Proteomes" id="UP000316095"/>
    </source>
</evidence>
<dbReference type="SUPFAM" id="SSF117892">
    <property type="entry name" value="Band 7/SPFH domain"/>
    <property type="match status" value="1"/>
</dbReference>
<keyword evidence="10" id="KW-1185">Reference proteome</keyword>
<dbReference type="PANTHER" id="PTHR13806:SF31">
    <property type="entry name" value="FLOTILLIN-LIKE PROTEIN 1-RELATED"/>
    <property type="match status" value="1"/>
</dbReference>